<dbReference type="AlphaFoldDB" id="A0A9W9USZ8"/>
<dbReference type="SUPFAM" id="SSF57701">
    <property type="entry name" value="Zn2/Cys6 DNA-binding domain"/>
    <property type="match status" value="1"/>
</dbReference>
<feature type="domain" description="Zn(2)-C6 fungal-type" evidence="6">
    <location>
        <begin position="12"/>
        <end position="41"/>
    </location>
</feature>
<reference evidence="7" key="2">
    <citation type="journal article" date="2023" name="IMA Fungus">
        <title>Comparative genomic study of the Penicillium genus elucidates a diverse pangenome and 15 lateral gene transfer events.</title>
        <authorList>
            <person name="Petersen C."/>
            <person name="Sorensen T."/>
            <person name="Nielsen M.R."/>
            <person name="Sondergaard T.E."/>
            <person name="Sorensen J.L."/>
            <person name="Fitzpatrick D.A."/>
            <person name="Frisvad J.C."/>
            <person name="Nielsen K.L."/>
        </authorList>
    </citation>
    <scope>NUCLEOTIDE SEQUENCE</scope>
    <source>
        <strain evidence="7">IBT 3081</strain>
    </source>
</reference>
<dbReference type="GO" id="GO:0008270">
    <property type="term" value="F:zinc ion binding"/>
    <property type="evidence" value="ECO:0007669"/>
    <property type="project" value="InterPro"/>
</dbReference>
<dbReference type="CDD" id="cd00067">
    <property type="entry name" value="GAL4"/>
    <property type="match status" value="1"/>
</dbReference>
<sequence>MPRVTKPPVKAACLACRTSKTRCDGQHPCGSCSSRKRECSYQPSRRGGPRRGARYEEAQRKPTAGNSLRSSISDVTNEIEPFLDNMIGLVSPFAGIHNLDLSPDSLSIADGAHQIWGQLTPHDDGSFDSAAVHDVGSSVIRAYQYETEMLVQKGHDPKHGRLLIGHAAPMPTISTSIHIYLYCHLLWHRCMKITLL</sequence>
<dbReference type="GO" id="GO:0003677">
    <property type="term" value="F:DNA binding"/>
    <property type="evidence" value="ECO:0007669"/>
    <property type="project" value="UniProtKB-KW"/>
</dbReference>
<dbReference type="Proteomes" id="UP001147752">
    <property type="component" value="Unassembled WGS sequence"/>
</dbReference>
<gene>
    <name evidence="7" type="ORF">N7517_010841</name>
</gene>
<dbReference type="PROSITE" id="PS00463">
    <property type="entry name" value="ZN2_CY6_FUNGAL_1"/>
    <property type="match status" value="1"/>
</dbReference>
<evidence type="ECO:0000256" key="3">
    <source>
        <dbReference type="ARBA" id="ARBA00023163"/>
    </source>
</evidence>
<accession>A0A9W9USZ8</accession>
<dbReference type="PROSITE" id="PS50048">
    <property type="entry name" value="ZN2_CY6_FUNGAL_2"/>
    <property type="match status" value="1"/>
</dbReference>
<keyword evidence="4" id="KW-0539">Nucleus</keyword>
<keyword evidence="3" id="KW-0804">Transcription</keyword>
<keyword evidence="1" id="KW-0805">Transcription regulation</keyword>
<proteinExistence type="predicted"/>
<dbReference type="OrthoDB" id="2123952at2759"/>
<dbReference type="InterPro" id="IPR036864">
    <property type="entry name" value="Zn2-C6_fun-type_DNA-bd_sf"/>
</dbReference>
<organism evidence="7 8">
    <name type="scientific">Penicillium concentricum</name>
    <dbReference type="NCBI Taxonomy" id="293559"/>
    <lineage>
        <taxon>Eukaryota</taxon>
        <taxon>Fungi</taxon>
        <taxon>Dikarya</taxon>
        <taxon>Ascomycota</taxon>
        <taxon>Pezizomycotina</taxon>
        <taxon>Eurotiomycetes</taxon>
        <taxon>Eurotiomycetidae</taxon>
        <taxon>Eurotiales</taxon>
        <taxon>Aspergillaceae</taxon>
        <taxon>Penicillium</taxon>
    </lineage>
</organism>
<evidence type="ECO:0000256" key="4">
    <source>
        <dbReference type="ARBA" id="ARBA00023242"/>
    </source>
</evidence>
<dbReference type="GeneID" id="81467747"/>
<dbReference type="PANTHER" id="PTHR47431">
    <property type="entry name" value="ZN(II)2CYS6 TRANSCRIPTION FACTOR (EUROFUNG)-RELATED"/>
    <property type="match status" value="1"/>
</dbReference>
<evidence type="ECO:0000313" key="8">
    <source>
        <dbReference type="Proteomes" id="UP001147752"/>
    </source>
</evidence>
<dbReference type="GO" id="GO:0000981">
    <property type="term" value="F:DNA-binding transcription factor activity, RNA polymerase II-specific"/>
    <property type="evidence" value="ECO:0007669"/>
    <property type="project" value="InterPro"/>
</dbReference>
<reference evidence="7" key="1">
    <citation type="submission" date="2022-12" db="EMBL/GenBank/DDBJ databases">
        <authorList>
            <person name="Petersen C."/>
        </authorList>
    </citation>
    <scope>NUCLEOTIDE SEQUENCE</scope>
    <source>
        <strain evidence="7">IBT 3081</strain>
    </source>
</reference>
<dbReference type="PANTHER" id="PTHR47431:SF1">
    <property type="entry name" value="ZN(II)2CYS6 TRANSCRIPTION FACTOR (EUROFUNG)"/>
    <property type="match status" value="1"/>
</dbReference>
<keyword evidence="2" id="KW-0238">DNA-binding</keyword>
<dbReference type="SMART" id="SM00066">
    <property type="entry name" value="GAL4"/>
    <property type="match status" value="1"/>
</dbReference>
<evidence type="ECO:0000256" key="2">
    <source>
        <dbReference type="ARBA" id="ARBA00023125"/>
    </source>
</evidence>
<dbReference type="EMBL" id="JAPZBT010000006">
    <property type="protein sequence ID" value="KAJ5356232.1"/>
    <property type="molecule type" value="Genomic_DNA"/>
</dbReference>
<evidence type="ECO:0000256" key="5">
    <source>
        <dbReference type="SAM" id="MobiDB-lite"/>
    </source>
</evidence>
<dbReference type="RefSeq" id="XP_056574379.1">
    <property type="nucleotide sequence ID" value="XM_056728564.1"/>
</dbReference>
<keyword evidence="8" id="KW-1185">Reference proteome</keyword>
<comment type="caution">
    <text evidence="7">The sequence shown here is derived from an EMBL/GenBank/DDBJ whole genome shotgun (WGS) entry which is preliminary data.</text>
</comment>
<evidence type="ECO:0000259" key="6">
    <source>
        <dbReference type="PROSITE" id="PS50048"/>
    </source>
</evidence>
<protein>
    <recommendedName>
        <fullName evidence="6">Zn(2)-C6 fungal-type domain-containing protein</fullName>
    </recommendedName>
</protein>
<evidence type="ECO:0000313" key="7">
    <source>
        <dbReference type="EMBL" id="KAJ5356232.1"/>
    </source>
</evidence>
<feature type="region of interest" description="Disordered" evidence="5">
    <location>
        <begin position="33"/>
        <end position="71"/>
    </location>
</feature>
<dbReference type="Gene3D" id="4.10.240.10">
    <property type="entry name" value="Zn(2)-C6 fungal-type DNA-binding domain"/>
    <property type="match status" value="1"/>
</dbReference>
<evidence type="ECO:0000256" key="1">
    <source>
        <dbReference type="ARBA" id="ARBA00023015"/>
    </source>
</evidence>
<name>A0A9W9USZ8_9EURO</name>
<dbReference type="InterPro" id="IPR001138">
    <property type="entry name" value="Zn2Cys6_DnaBD"/>
</dbReference>
<dbReference type="Pfam" id="PF00172">
    <property type="entry name" value="Zn_clus"/>
    <property type="match status" value="1"/>
</dbReference>